<dbReference type="GeneID" id="55821324"/>
<evidence type="ECO:0000313" key="2">
    <source>
        <dbReference type="EMBL" id="QLC49934.1"/>
    </source>
</evidence>
<evidence type="ECO:0000256" key="1">
    <source>
        <dbReference type="SAM" id="Phobius"/>
    </source>
</evidence>
<proteinExistence type="predicted"/>
<dbReference type="EMBL" id="CP058215">
    <property type="protein sequence ID" value="QLC49934.1"/>
    <property type="molecule type" value="Genomic_DNA"/>
</dbReference>
<reference evidence="2 3" key="1">
    <citation type="submission" date="2020-06" db="EMBL/GenBank/DDBJ databases">
        <title>Methanolobus halotolerans sp. nov., isolated from a saline lake Tus in Siberia.</title>
        <authorList>
            <person name="Shen Y."/>
            <person name="Chen S.-C."/>
            <person name="Lai M.-C."/>
            <person name="Huang H.-H."/>
            <person name="Chiu H.-H."/>
            <person name="Tang S.-L."/>
            <person name="Rogozin D.Y."/>
            <person name="Degermendzhy A.G."/>
        </authorList>
    </citation>
    <scope>NUCLEOTIDE SEQUENCE [LARGE SCALE GENOMIC DNA]</scope>
    <source>
        <strain evidence="2 3">DSM 21339</strain>
    </source>
</reference>
<dbReference type="KEGG" id="mzi:HWN40_06575"/>
<dbReference type="RefSeq" id="WP_176964990.1">
    <property type="nucleotide sequence ID" value="NZ_CP058215.1"/>
</dbReference>
<accession>A0A7D5EES1</accession>
<gene>
    <name evidence="2" type="ORF">HWN40_06575</name>
</gene>
<organism evidence="2 3">
    <name type="scientific">Methanolobus zinderi</name>
    <dbReference type="NCBI Taxonomy" id="536044"/>
    <lineage>
        <taxon>Archaea</taxon>
        <taxon>Methanobacteriati</taxon>
        <taxon>Methanobacteriota</taxon>
        <taxon>Stenosarchaea group</taxon>
        <taxon>Methanomicrobia</taxon>
        <taxon>Methanosarcinales</taxon>
        <taxon>Methanosarcinaceae</taxon>
        <taxon>Methanolobus</taxon>
    </lineage>
</organism>
<keyword evidence="1" id="KW-0812">Transmembrane</keyword>
<evidence type="ECO:0000313" key="3">
    <source>
        <dbReference type="Proteomes" id="UP000509594"/>
    </source>
</evidence>
<dbReference type="AlphaFoldDB" id="A0A7D5EES1"/>
<dbReference type="Proteomes" id="UP000509594">
    <property type="component" value="Chromosome"/>
</dbReference>
<keyword evidence="1" id="KW-0472">Membrane</keyword>
<keyword evidence="3" id="KW-1185">Reference proteome</keyword>
<feature type="transmembrane region" description="Helical" evidence="1">
    <location>
        <begin position="12"/>
        <end position="34"/>
    </location>
</feature>
<name>A0A7D5EES1_9EURY</name>
<keyword evidence="1" id="KW-1133">Transmembrane helix</keyword>
<protein>
    <submittedName>
        <fullName evidence="2">Uncharacterized protein</fullName>
    </submittedName>
</protein>
<sequence length="72" mass="8423">MMGCSVYGTYDSFWSLLLNILVILIIVGLAFFLINRSYLVDSGNNERFARLEKDFEDIRRTVEDIKEKLDEI</sequence>